<dbReference type="InterPro" id="IPR011004">
    <property type="entry name" value="Trimer_LpxA-like_sf"/>
</dbReference>
<keyword evidence="5" id="KW-1185">Reference proteome</keyword>
<dbReference type="GO" id="GO:0008374">
    <property type="term" value="F:O-acyltransferase activity"/>
    <property type="evidence" value="ECO:0007669"/>
    <property type="project" value="TreeGrafter"/>
</dbReference>
<dbReference type="NCBIfam" id="NF007797">
    <property type="entry name" value="PRK10502.1"/>
    <property type="match status" value="1"/>
</dbReference>
<dbReference type="GO" id="GO:0005829">
    <property type="term" value="C:cytosol"/>
    <property type="evidence" value="ECO:0007669"/>
    <property type="project" value="TreeGrafter"/>
</dbReference>
<dbReference type="CDD" id="cd05825">
    <property type="entry name" value="LbH_wcaF_like"/>
    <property type="match status" value="1"/>
</dbReference>
<keyword evidence="3" id="KW-1133">Transmembrane helix</keyword>
<organism evidence="4 5">
    <name type="scientific">Aquirufa rosea</name>
    <dbReference type="NCBI Taxonomy" id="2509241"/>
    <lineage>
        <taxon>Bacteria</taxon>
        <taxon>Pseudomonadati</taxon>
        <taxon>Bacteroidota</taxon>
        <taxon>Cytophagia</taxon>
        <taxon>Cytophagales</taxon>
        <taxon>Flectobacillaceae</taxon>
        <taxon>Aquirufa</taxon>
    </lineage>
</organism>
<dbReference type="InterPro" id="IPR051159">
    <property type="entry name" value="Hexapeptide_acetyltransf"/>
</dbReference>
<evidence type="ECO:0000313" key="4">
    <source>
        <dbReference type="EMBL" id="RXK52645.1"/>
    </source>
</evidence>
<reference evidence="4 5" key="1">
    <citation type="submission" date="2019-01" db="EMBL/GenBank/DDBJ databases">
        <title>Cytophagaceae bacterium strain CAR-16.</title>
        <authorList>
            <person name="Chen W.-M."/>
        </authorList>
    </citation>
    <scope>NUCLEOTIDE SEQUENCE [LARGE SCALE GENOMIC DNA]</scope>
    <source>
        <strain evidence="4 5">CAR-16</strain>
    </source>
</reference>
<comment type="caution">
    <text evidence="4">The sequence shown here is derived from an EMBL/GenBank/DDBJ whole genome shotgun (WGS) entry which is preliminary data.</text>
</comment>
<dbReference type="PANTHER" id="PTHR23416:SF23">
    <property type="entry name" value="ACETYLTRANSFERASE C18B11.09C-RELATED"/>
    <property type="match status" value="1"/>
</dbReference>
<dbReference type="PANTHER" id="PTHR23416">
    <property type="entry name" value="SIALIC ACID SYNTHASE-RELATED"/>
    <property type="match status" value="1"/>
</dbReference>
<dbReference type="SUPFAM" id="SSF51161">
    <property type="entry name" value="Trimeric LpxA-like enzymes"/>
    <property type="match status" value="1"/>
</dbReference>
<name>A0A4Q1C3D5_9BACT</name>
<protein>
    <submittedName>
        <fullName evidence="4">Colanic acid biosynthesis acetyltransferase WcaF</fullName>
    </submittedName>
</protein>
<evidence type="ECO:0000313" key="5">
    <source>
        <dbReference type="Proteomes" id="UP000289455"/>
    </source>
</evidence>
<keyword evidence="3" id="KW-0812">Transmembrane</keyword>
<sequence>MKVKYLAWLLISNLFFLTNIPYPNSLKILLLRVFGAKVGNHVVIKPWVKIKFPWKLSLGNYVWLGEEVWIDNLSIIQIGDHACISQGAFLLTGNHNYKKKSFDLYTDGIILEDGVWIGARAVVSGGVHLGSHCVLTVASFTSKDLKPYTINQGNPAQVIKQREIN</sequence>
<feature type="transmembrane region" description="Helical" evidence="3">
    <location>
        <begin position="6"/>
        <end position="22"/>
    </location>
</feature>
<keyword evidence="2 4" id="KW-0808">Transferase</keyword>
<gene>
    <name evidence="4" type="primary">wcaF</name>
    <name evidence="4" type="ORF">ESB04_00925</name>
</gene>
<evidence type="ECO:0000256" key="2">
    <source>
        <dbReference type="ARBA" id="ARBA00022679"/>
    </source>
</evidence>
<dbReference type="Proteomes" id="UP000289455">
    <property type="component" value="Unassembled WGS sequence"/>
</dbReference>
<dbReference type="EMBL" id="SDHY01000001">
    <property type="protein sequence ID" value="RXK52645.1"/>
    <property type="molecule type" value="Genomic_DNA"/>
</dbReference>
<evidence type="ECO:0000256" key="3">
    <source>
        <dbReference type="SAM" id="Phobius"/>
    </source>
</evidence>
<dbReference type="OrthoDB" id="9814490at2"/>
<accession>A0A4Q1C3D5</accession>
<dbReference type="AlphaFoldDB" id="A0A4Q1C3D5"/>
<evidence type="ECO:0000256" key="1">
    <source>
        <dbReference type="ARBA" id="ARBA00007274"/>
    </source>
</evidence>
<dbReference type="Gene3D" id="2.160.10.10">
    <property type="entry name" value="Hexapeptide repeat proteins"/>
    <property type="match status" value="1"/>
</dbReference>
<keyword evidence="3" id="KW-0472">Membrane</keyword>
<comment type="similarity">
    <text evidence="1">Belongs to the transferase hexapeptide repeat family.</text>
</comment>
<proteinExistence type="inferred from homology"/>